<accession>A5G4M8</accession>
<name>A5G4M8_GEOUR</name>
<dbReference type="KEGG" id="gur:Gura_2568"/>
<gene>
    <name evidence="1" type="ordered locus">Gura_2568</name>
</gene>
<evidence type="ECO:0000313" key="2">
    <source>
        <dbReference type="Proteomes" id="UP000006695"/>
    </source>
</evidence>
<protein>
    <submittedName>
        <fullName evidence="1">Uncharacterized protein</fullName>
    </submittedName>
</protein>
<evidence type="ECO:0000313" key="1">
    <source>
        <dbReference type="EMBL" id="ABQ26746.1"/>
    </source>
</evidence>
<organism evidence="1 2">
    <name type="scientific">Geotalea uraniireducens (strain Rf4)</name>
    <name type="common">Geobacter uraniireducens</name>
    <dbReference type="NCBI Taxonomy" id="351605"/>
    <lineage>
        <taxon>Bacteria</taxon>
        <taxon>Pseudomonadati</taxon>
        <taxon>Thermodesulfobacteriota</taxon>
        <taxon>Desulfuromonadia</taxon>
        <taxon>Geobacterales</taxon>
        <taxon>Geobacteraceae</taxon>
        <taxon>Geotalea</taxon>
    </lineage>
</organism>
<dbReference type="STRING" id="351605.Gura_2568"/>
<dbReference type="AlphaFoldDB" id="A5G4M8"/>
<reference evidence="1 2" key="1">
    <citation type="submission" date="2007-05" db="EMBL/GenBank/DDBJ databases">
        <title>Complete sequence of Geobacter uraniireducens Rf4.</title>
        <authorList>
            <consortium name="US DOE Joint Genome Institute"/>
            <person name="Copeland A."/>
            <person name="Lucas S."/>
            <person name="Lapidus A."/>
            <person name="Barry K."/>
            <person name="Detter J.C."/>
            <person name="Glavina del Rio T."/>
            <person name="Hammon N."/>
            <person name="Israni S."/>
            <person name="Dalin E."/>
            <person name="Tice H."/>
            <person name="Pitluck S."/>
            <person name="Chertkov O."/>
            <person name="Brettin T."/>
            <person name="Bruce D."/>
            <person name="Han C."/>
            <person name="Schmutz J."/>
            <person name="Larimer F."/>
            <person name="Land M."/>
            <person name="Hauser L."/>
            <person name="Kyrpides N."/>
            <person name="Mikhailova N."/>
            <person name="Shelobolina E."/>
            <person name="Aklujkar M."/>
            <person name="Lovley D."/>
            <person name="Richardson P."/>
        </authorList>
    </citation>
    <scope>NUCLEOTIDE SEQUENCE [LARGE SCALE GENOMIC DNA]</scope>
    <source>
        <strain evidence="2">ATCC BAA-1134 / JCM 13001 / Rf4</strain>
    </source>
</reference>
<dbReference type="EMBL" id="CP000698">
    <property type="protein sequence ID" value="ABQ26746.1"/>
    <property type="molecule type" value="Genomic_DNA"/>
</dbReference>
<proteinExistence type="predicted"/>
<keyword evidence="2" id="KW-1185">Reference proteome</keyword>
<dbReference type="RefSeq" id="WP_011939424.1">
    <property type="nucleotide sequence ID" value="NC_009483.1"/>
</dbReference>
<dbReference type="HOGENOM" id="CLU_160600_0_0_7"/>
<dbReference type="Proteomes" id="UP000006695">
    <property type="component" value="Chromosome"/>
</dbReference>
<sequence>MTMTGIKRGAKKSTKSEDMREDFIRELKHLRTLVREVGEQFILRREGEVETIISHLEGVPPKILRDQASDWLHEIKTLKLKPAKGRIKDLKGIDALIEDLTDQIISAQDGHKRSGG</sequence>